<organism evidence="1 2">
    <name type="scientific">Phyllobacterium zundukense</name>
    <dbReference type="NCBI Taxonomy" id="1867719"/>
    <lineage>
        <taxon>Bacteria</taxon>
        <taxon>Pseudomonadati</taxon>
        <taxon>Pseudomonadota</taxon>
        <taxon>Alphaproteobacteria</taxon>
        <taxon>Hyphomicrobiales</taxon>
        <taxon>Phyllobacteriaceae</taxon>
        <taxon>Phyllobacterium</taxon>
    </lineage>
</organism>
<geneLocation type="plasmid" evidence="1 2">
    <name>p_unnamed4</name>
</geneLocation>
<evidence type="ECO:0000313" key="2">
    <source>
        <dbReference type="Proteomes" id="UP001061991"/>
    </source>
</evidence>
<keyword evidence="2" id="KW-1185">Reference proteome</keyword>
<name>A0ACD4CUH4_9HYPH</name>
<protein>
    <submittedName>
        <fullName evidence="1">Uncharacterized protein</fullName>
    </submittedName>
</protein>
<keyword evidence="1" id="KW-0614">Plasmid</keyword>
<accession>A0ACD4CUH4</accession>
<evidence type="ECO:0000313" key="1">
    <source>
        <dbReference type="EMBL" id="UXN57152.1"/>
    </source>
</evidence>
<dbReference type="EMBL" id="CP104969">
    <property type="protein sequence ID" value="UXN57152.1"/>
    <property type="molecule type" value="Genomic_DNA"/>
</dbReference>
<sequence length="61" mass="6507">MRFAVLSLIGMAVLISPCVYDTDPREPSPLAALITQGDPQLAAAGIEFSSRNPDISTETMQ</sequence>
<gene>
    <name evidence="1" type="ORF">N8E88_01625</name>
</gene>
<reference evidence="1" key="1">
    <citation type="submission" date="2022-09" db="EMBL/GenBank/DDBJ databases">
        <title>Interaction between co-microsymbionts with complementary sets of symbiotic genes in legume-rhizobium systems.</title>
        <authorList>
            <person name="Safronova V."/>
            <person name="Sazanova A."/>
            <person name="Afonin A."/>
            <person name="Chirak E."/>
        </authorList>
    </citation>
    <scope>NUCLEOTIDE SEQUENCE</scope>
    <source>
        <strain evidence="1">A18/3m</strain>
    </source>
</reference>
<proteinExistence type="predicted"/>
<dbReference type="Proteomes" id="UP001061991">
    <property type="component" value="Plasmid p_unnamed4"/>
</dbReference>